<evidence type="ECO:0000313" key="1">
    <source>
        <dbReference type="EMBL" id="RLQ86417.1"/>
    </source>
</evidence>
<proteinExistence type="predicted"/>
<sequence length="77" mass="9000">MYFLRRGQPAQLGMGNLHLTVPPRPLFGQQHAPVHDSRRHPWDTSQSVWFAVRRARTRNPVRDRVGTTVVHTRQHAR</sequence>
<organism evidence="1 2">
    <name type="scientific">Mycetocola zhadangensis</name>
    <dbReference type="NCBI Taxonomy" id="1164595"/>
    <lineage>
        <taxon>Bacteria</taxon>
        <taxon>Bacillati</taxon>
        <taxon>Actinomycetota</taxon>
        <taxon>Actinomycetes</taxon>
        <taxon>Micrococcales</taxon>
        <taxon>Microbacteriaceae</taxon>
        <taxon>Mycetocola</taxon>
    </lineage>
</organism>
<dbReference type="EMBL" id="RCWJ01000001">
    <property type="protein sequence ID" value="RLQ86417.1"/>
    <property type="molecule type" value="Genomic_DNA"/>
</dbReference>
<protein>
    <submittedName>
        <fullName evidence="1">Uncharacterized protein</fullName>
    </submittedName>
</protein>
<dbReference type="Proteomes" id="UP000282460">
    <property type="component" value="Unassembled WGS sequence"/>
</dbReference>
<dbReference type="AlphaFoldDB" id="A0A3L7J6S8"/>
<gene>
    <name evidence="1" type="ORF">D9V28_06270</name>
</gene>
<comment type="caution">
    <text evidence="1">The sequence shown here is derived from an EMBL/GenBank/DDBJ whole genome shotgun (WGS) entry which is preliminary data.</text>
</comment>
<accession>A0A3L7J6S8</accession>
<name>A0A3L7J6S8_9MICO</name>
<evidence type="ECO:0000313" key="2">
    <source>
        <dbReference type="Proteomes" id="UP000282460"/>
    </source>
</evidence>
<keyword evidence="2" id="KW-1185">Reference proteome</keyword>
<reference evidence="1 2" key="1">
    <citation type="submission" date="2018-10" db="EMBL/GenBank/DDBJ databases">
        <authorList>
            <person name="Li J."/>
        </authorList>
    </citation>
    <scope>NUCLEOTIDE SEQUENCE [LARGE SCALE GENOMIC DNA]</scope>
    <source>
        <strain evidence="1 2">ZD1-4</strain>
    </source>
</reference>